<dbReference type="Pfam" id="PF00175">
    <property type="entry name" value="NAD_binding_1"/>
    <property type="match status" value="1"/>
</dbReference>
<sequence>MNEHIVKVLEAKFITHDVKRFVVEKPNGFDFIPGQATEVSINLPEWKTQRRPFTFTNLRESNYLEFMIKLYNDHEGVTNKLGKTNAGAEIILHDVFGAIQYKGPGVFIAAGSGITPFISIFRELYKHNLIKGNRLIYANKTSEDIIMGAELQKMLKNNFVNVLTRENTIGFIGKRIDRNFLIENIVDFSQRFYVCGPDDFVKDITKYLVDLGADFDSLVFEK</sequence>
<dbReference type="InterPro" id="IPR017927">
    <property type="entry name" value="FAD-bd_FR_type"/>
</dbReference>
<dbReference type="Gene3D" id="2.40.30.10">
    <property type="entry name" value="Translation factors"/>
    <property type="match status" value="1"/>
</dbReference>
<evidence type="ECO:0000313" key="2">
    <source>
        <dbReference type="EMBL" id="TBX64824.1"/>
    </source>
</evidence>
<dbReference type="PROSITE" id="PS51384">
    <property type="entry name" value="FAD_FR"/>
    <property type="match status" value="1"/>
</dbReference>
<dbReference type="PANTHER" id="PTHR47354">
    <property type="entry name" value="NADH OXIDOREDUCTASE HCR"/>
    <property type="match status" value="1"/>
</dbReference>
<dbReference type="Proteomes" id="UP000293300">
    <property type="component" value="Unassembled WGS sequence"/>
</dbReference>
<evidence type="ECO:0000313" key="3">
    <source>
        <dbReference type="Proteomes" id="UP000293300"/>
    </source>
</evidence>
<dbReference type="Pfam" id="PF00970">
    <property type="entry name" value="FAD_binding_6"/>
    <property type="match status" value="1"/>
</dbReference>
<accession>A0A4Q9YNK4</accession>
<dbReference type="InterPro" id="IPR050415">
    <property type="entry name" value="MRET"/>
</dbReference>
<gene>
    <name evidence="2" type="ORF">EZL74_12825</name>
</gene>
<dbReference type="OrthoDB" id="9789468at2"/>
<dbReference type="AlphaFoldDB" id="A0A4Q9YNK4"/>
<dbReference type="PANTHER" id="PTHR47354:SF5">
    <property type="entry name" value="PROTEIN RFBI"/>
    <property type="match status" value="1"/>
</dbReference>
<name>A0A4Q9YNK4_9FLAO</name>
<proteinExistence type="predicted"/>
<dbReference type="InterPro" id="IPR008333">
    <property type="entry name" value="Cbr1-like_FAD-bd_dom"/>
</dbReference>
<dbReference type="SUPFAM" id="SSF63380">
    <property type="entry name" value="Riboflavin synthase domain-like"/>
    <property type="match status" value="1"/>
</dbReference>
<protein>
    <submittedName>
        <fullName evidence="2">Flavodoxin reductase</fullName>
    </submittedName>
</protein>
<dbReference type="PRINTS" id="PR00410">
    <property type="entry name" value="PHEHYDRXLASE"/>
</dbReference>
<dbReference type="GO" id="GO:0016491">
    <property type="term" value="F:oxidoreductase activity"/>
    <property type="evidence" value="ECO:0007669"/>
    <property type="project" value="InterPro"/>
</dbReference>
<dbReference type="InterPro" id="IPR017938">
    <property type="entry name" value="Riboflavin_synthase-like_b-brl"/>
</dbReference>
<reference evidence="2 3" key="1">
    <citation type="submission" date="2019-02" db="EMBL/GenBank/DDBJ databases">
        <title>Flavobacterium sp. RD-2-33 isolated from forest soil.</title>
        <authorList>
            <person name="Chaudhary D.K."/>
        </authorList>
    </citation>
    <scope>NUCLEOTIDE SEQUENCE [LARGE SCALE GENOMIC DNA]</scope>
    <source>
        <strain evidence="2 3">RD-2-33</strain>
    </source>
</reference>
<comment type="caution">
    <text evidence="2">The sequence shown here is derived from an EMBL/GenBank/DDBJ whole genome shotgun (WGS) entry which is preliminary data.</text>
</comment>
<dbReference type="RefSeq" id="WP_131477067.1">
    <property type="nucleotide sequence ID" value="NZ_SJPE01000022.1"/>
</dbReference>
<dbReference type="InterPro" id="IPR001433">
    <property type="entry name" value="OxRdtase_FAD/NAD-bd"/>
</dbReference>
<organism evidence="2 3">
    <name type="scientific">Flavobacterium silvisoli</name>
    <dbReference type="NCBI Taxonomy" id="2529433"/>
    <lineage>
        <taxon>Bacteria</taxon>
        <taxon>Pseudomonadati</taxon>
        <taxon>Bacteroidota</taxon>
        <taxon>Flavobacteriia</taxon>
        <taxon>Flavobacteriales</taxon>
        <taxon>Flavobacteriaceae</taxon>
        <taxon>Flavobacterium</taxon>
    </lineage>
</organism>
<evidence type="ECO:0000259" key="1">
    <source>
        <dbReference type="PROSITE" id="PS51384"/>
    </source>
</evidence>
<feature type="domain" description="FAD-binding FR-type" evidence="1">
    <location>
        <begin position="1"/>
        <end position="102"/>
    </location>
</feature>
<dbReference type="Gene3D" id="3.40.50.80">
    <property type="entry name" value="Nucleotide-binding domain of ferredoxin-NADP reductase (FNR) module"/>
    <property type="match status" value="1"/>
</dbReference>
<keyword evidence="3" id="KW-1185">Reference proteome</keyword>
<dbReference type="InterPro" id="IPR039261">
    <property type="entry name" value="FNR_nucleotide-bd"/>
</dbReference>
<dbReference type="EMBL" id="SJPE01000022">
    <property type="protein sequence ID" value="TBX64824.1"/>
    <property type="molecule type" value="Genomic_DNA"/>
</dbReference>
<dbReference type="SUPFAM" id="SSF52343">
    <property type="entry name" value="Ferredoxin reductase-like, C-terminal NADP-linked domain"/>
    <property type="match status" value="1"/>
</dbReference>